<reference evidence="1 2" key="1">
    <citation type="submission" date="2020-08" db="EMBL/GenBank/DDBJ databases">
        <title>Genomic Encyclopedia of Type Strains, Phase IV (KMG-V): Genome sequencing to study the core and pangenomes of soil and plant-associated prokaryotes.</title>
        <authorList>
            <person name="Whitman W."/>
        </authorList>
    </citation>
    <scope>NUCLEOTIDE SEQUENCE [LARGE SCALE GENOMIC DNA]</scope>
    <source>
        <strain evidence="1 2">M8UP14</strain>
    </source>
</reference>
<organism evidence="1 2">
    <name type="scientific">Granulicella aggregans</name>
    <dbReference type="NCBI Taxonomy" id="474949"/>
    <lineage>
        <taxon>Bacteria</taxon>
        <taxon>Pseudomonadati</taxon>
        <taxon>Acidobacteriota</taxon>
        <taxon>Terriglobia</taxon>
        <taxon>Terriglobales</taxon>
        <taxon>Acidobacteriaceae</taxon>
        <taxon>Granulicella</taxon>
    </lineage>
</organism>
<keyword evidence="2" id="KW-1185">Reference proteome</keyword>
<evidence type="ECO:0000313" key="1">
    <source>
        <dbReference type="EMBL" id="MBB5056934.1"/>
    </source>
</evidence>
<dbReference type="EMBL" id="JACHIP010000002">
    <property type="protein sequence ID" value="MBB5056934.1"/>
    <property type="molecule type" value="Genomic_DNA"/>
</dbReference>
<sequence length="171" mass="19762">MVSALRKRTCVEIQILASKDLSLEDLSGTARSNMDNPEQSSTSEVLRRFPGDGERIPVVIFTVLDPEGYDLVLDSERWAHITDGHPEMVEHLERLRATLSTPQVIQRETPDSETHYYYRLTDRSFKHAQDIYINAVVRRVENERRGAVKTAFLVKTIREHGEIVWMNVKRN</sequence>
<accession>A0A7W7ZBM2</accession>
<evidence type="ECO:0000313" key="2">
    <source>
        <dbReference type="Proteomes" id="UP000540989"/>
    </source>
</evidence>
<name>A0A7W7ZBM2_9BACT</name>
<dbReference type="Proteomes" id="UP000540989">
    <property type="component" value="Unassembled WGS sequence"/>
</dbReference>
<dbReference type="AlphaFoldDB" id="A0A7W7ZBM2"/>
<comment type="caution">
    <text evidence="1">The sequence shown here is derived from an EMBL/GenBank/DDBJ whole genome shotgun (WGS) entry which is preliminary data.</text>
</comment>
<gene>
    <name evidence="1" type="ORF">HDF16_001619</name>
</gene>
<proteinExistence type="predicted"/>
<protein>
    <submittedName>
        <fullName evidence="1">Uncharacterized protein</fullName>
    </submittedName>
</protein>